<dbReference type="EMBL" id="AJ416427">
    <property type="protein sequence ID" value="CAC94910.1"/>
    <property type="molecule type" value="Genomic_DNA"/>
</dbReference>
<dbReference type="InterPro" id="IPR018777">
    <property type="entry name" value="Replication_initiator_prot_A"/>
</dbReference>
<protein>
    <submittedName>
        <fullName evidence="1">Replication initiation protein</fullName>
    </submittedName>
</protein>
<organism evidence="1">
    <name type="scientific">Plasmid pEMT8</name>
    <dbReference type="NCBI Taxonomy" id="173631"/>
    <lineage>
        <taxon>other sequences</taxon>
        <taxon>plasmids</taxon>
    </lineage>
</organism>
<evidence type="ECO:0000313" key="1">
    <source>
        <dbReference type="EMBL" id="CAC94910.1"/>
    </source>
</evidence>
<dbReference type="Pfam" id="PF10134">
    <property type="entry name" value="RPA"/>
    <property type="match status" value="1"/>
</dbReference>
<accession>Q934F3</accession>
<proteinExistence type="predicted"/>
<dbReference type="AlphaFoldDB" id="Q934F3"/>
<gene>
    <name evidence="1" type="primary">rep</name>
</gene>
<sequence>MEGPEAGSMAATPVPVRGQHKPYTQTELFAANMLEWPVKDDLASMEFPLFSLSKRRDTTVREYVSPSTQKRVKVIPSVLGAATVFDKDLLLYMGSQIIEARQAGLPISRTVKIDTYAFLTGTERDPGGKAYDNMLDMLRRLKGTTIETNIATGGEEETRGFGWIEDYTITRRTKNGKGVLEVVVIVAEWLYKAFLHYEVLTIDRRYFLLSQPLERRLYELARKHAGDKAIWKCDIEIMRQKSGSIQSLRHFRADVRDIIKRDALPDYRVALDSSKKPHRIVFYSRDSRALTKELQRIDGFTWFEQLERQGNLMADD</sequence>
<reference evidence="1" key="1">
    <citation type="thesis" date="2001" institute="Department of Biological sciences" country="Universite Libre de Bruxelles, Bruxelles, Belgium">
        <title>Caracterisation de plasmides a large spectre d'hotes isoles de biotopes pollues.</title>
        <authorList>
            <person name="Gstalder M.E."/>
        </authorList>
    </citation>
    <scope>NUCLEOTIDE SEQUENCE</scope>
</reference>
<reference evidence="1" key="2">
    <citation type="journal article" date="2003" name="Res. Microbiol.">
        <title>Replication functions of new broad host range plasmids isolated from polluted soils.</title>
        <authorList>
            <person name="Gstalder M.E."/>
            <person name="Faelen M."/>
            <person name="Mine N."/>
            <person name="Top E.M."/>
            <person name="Mergeay M."/>
            <person name="Couturier M."/>
        </authorList>
    </citation>
    <scope>NUCLEOTIDE SEQUENCE</scope>
</reference>
<name>Q934F3_9ZZZZ</name>